<sequence length="211" mass="23130">MEAHLARVQVQLSPLLPRHPRPLRSLRWLDASLCRARFRRSLVIDVDLIHIRSVRGAIGVEEDITKPQCQAAIEQLIMMEDGGGGGGVGGEGDQGIRSKSSAVAANGNEEEEPARSGSDYRNSGRLIDLPTKCDIELDGVSILVLDEVDCMLQRGFHEQVMQIFRALSRPQVLMYSATIPKEVEKMASSVVKDIIAISVGRPNKPKTDHLG</sequence>
<gene>
    <name evidence="1" type="ORF">LOK49_LG15G02572</name>
</gene>
<accession>A0ACC0F6A5</accession>
<evidence type="ECO:0000313" key="1">
    <source>
        <dbReference type="EMBL" id="KAI7984266.1"/>
    </source>
</evidence>
<dbReference type="Proteomes" id="UP001060215">
    <property type="component" value="Chromosome 11"/>
</dbReference>
<proteinExistence type="predicted"/>
<keyword evidence="1" id="KW-0067">ATP-binding</keyword>
<evidence type="ECO:0000313" key="2">
    <source>
        <dbReference type="Proteomes" id="UP001060215"/>
    </source>
</evidence>
<comment type="caution">
    <text evidence="1">The sequence shown here is derived from an EMBL/GenBank/DDBJ whole genome shotgun (WGS) entry which is preliminary data.</text>
</comment>
<protein>
    <submittedName>
        <fullName evidence="1">DEAD-box ATP-dependent RNA helicase 41</fullName>
    </submittedName>
</protein>
<keyword evidence="1" id="KW-0347">Helicase</keyword>
<keyword evidence="1" id="KW-0378">Hydrolase</keyword>
<keyword evidence="2" id="KW-1185">Reference proteome</keyword>
<dbReference type="EMBL" id="CM045768">
    <property type="protein sequence ID" value="KAI7984266.1"/>
    <property type="molecule type" value="Genomic_DNA"/>
</dbReference>
<name>A0ACC0F6A5_9ERIC</name>
<organism evidence="1 2">
    <name type="scientific">Camellia lanceoleosa</name>
    <dbReference type="NCBI Taxonomy" id="1840588"/>
    <lineage>
        <taxon>Eukaryota</taxon>
        <taxon>Viridiplantae</taxon>
        <taxon>Streptophyta</taxon>
        <taxon>Embryophyta</taxon>
        <taxon>Tracheophyta</taxon>
        <taxon>Spermatophyta</taxon>
        <taxon>Magnoliopsida</taxon>
        <taxon>eudicotyledons</taxon>
        <taxon>Gunneridae</taxon>
        <taxon>Pentapetalae</taxon>
        <taxon>asterids</taxon>
        <taxon>Ericales</taxon>
        <taxon>Theaceae</taxon>
        <taxon>Camellia</taxon>
    </lineage>
</organism>
<reference evidence="1 2" key="1">
    <citation type="journal article" date="2022" name="Plant J.">
        <title>Chromosome-level genome of Camellia lanceoleosa provides a valuable resource for understanding genome evolution and self-incompatibility.</title>
        <authorList>
            <person name="Gong W."/>
            <person name="Xiao S."/>
            <person name="Wang L."/>
            <person name="Liao Z."/>
            <person name="Chang Y."/>
            <person name="Mo W."/>
            <person name="Hu G."/>
            <person name="Li W."/>
            <person name="Zhao G."/>
            <person name="Zhu H."/>
            <person name="Hu X."/>
            <person name="Ji K."/>
            <person name="Xiang X."/>
            <person name="Song Q."/>
            <person name="Yuan D."/>
            <person name="Jin S."/>
            <person name="Zhang L."/>
        </authorList>
    </citation>
    <scope>NUCLEOTIDE SEQUENCE [LARGE SCALE GENOMIC DNA]</scope>
    <source>
        <strain evidence="1">SQ_2022a</strain>
    </source>
</reference>
<keyword evidence="1" id="KW-0547">Nucleotide-binding</keyword>